<dbReference type="AlphaFoldDB" id="A0A423TRS7"/>
<dbReference type="OrthoDB" id="6370062at2759"/>
<reference evidence="3 4" key="1">
    <citation type="submission" date="2018-04" db="EMBL/GenBank/DDBJ databases">
        <authorList>
            <person name="Zhang X."/>
            <person name="Yuan J."/>
            <person name="Li F."/>
            <person name="Xiang J."/>
        </authorList>
    </citation>
    <scope>NUCLEOTIDE SEQUENCE [LARGE SCALE GENOMIC DNA]</scope>
    <source>
        <tissue evidence="3">Muscle</tissue>
    </source>
</reference>
<keyword evidence="1" id="KW-1133">Transmembrane helix</keyword>
<feature type="chain" id="PRO_5019024328" evidence="2">
    <location>
        <begin position="19"/>
        <end position="593"/>
    </location>
</feature>
<dbReference type="Proteomes" id="UP000283509">
    <property type="component" value="Unassembled WGS sequence"/>
</dbReference>
<protein>
    <submittedName>
        <fullName evidence="3">Uncharacterized protein</fullName>
    </submittedName>
</protein>
<comment type="caution">
    <text evidence="3">The sequence shown here is derived from an EMBL/GenBank/DDBJ whole genome shotgun (WGS) entry which is preliminary data.</text>
</comment>
<keyword evidence="2" id="KW-0732">Signal</keyword>
<sequence>MVIWLVSLFLNTVLECTAWPRSRSSRTSCRWRSTLDRGGAYEVTLAGPSPPPAATLECQAGSPCRVWFAGVDAPPAVTVRKGSNAIYEATSGPPPPASRVERLTSRDADARMDVEVASDKHVTRADLVTFSSDVATDADCESLAATPSKSGYSVAASSRGAGDWNFLVVGYDDDGALLEAGRAHVTLSDILLPRMTKVGTEALQSLKVETGEMDVKVNGFLCSASTVCYYLEPENILEPPEVCRMAAPNIEQCDMTAAYIQPESLIERSVQLSFTGVPEEDLMITADFSETSLTMEAKLYTNSEDLTPNPLTCEITGRSPKTCTFKVEPKVTEFKILLMALDSESTVKDSTVVEFEDFQTRIQQLTLDAIEVRWRASQNQEYDVEIVSETDGKIDSTSVICGGEKPEDSKVCLAYFFPLNLNKDYTASVRVQGDNKYVSASVRMQPVLETINIKELTLTTTGETRGLTVCFMESREKRKQNEGEKIVNKFVAVDANGRQVQMVSKSSHSSVSDVEEKLCLGPLPLDLDFNLSDKVRVLVSRENLDTQEILLSGDAELFVSDPPPKDDKVVIVISVVGVVVAVVAIGSLGAISL</sequence>
<organism evidence="3 4">
    <name type="scientific">Penaeus vannamei</name>
    <name type="common">Whiteleg shrimp</name>
    <name type="synonym">Litopenaeus vannamei</name>
    <dbReference type="NCBI Taxonomy" id="6689"/>
    <lineage>
        <taxon>Eukaryota</taxon>
        <taxon>Metazoa</taxon>
        <taxon>Ecdysozoa</taxon>
        <taxon>Arthropoda</taxon>
        <taxon>Crustacea</taxon>
        <taxon>Multicrustacea</taxon>
        <taxon>Malacostraca</taxon>
        <taxon>Eumalacostraca</taxon>
        <taxon>Eucarida</taxon>
        <taxon>Decapoda</taxon>
        <taxon>Dendrobranchiata</taxon>
        <taxon>Penaeoidea</taxon>
        <taxon>Penaeidae</taxon>
        <taxon>Penaeus</taxon>
    </lineage>
</organism>
<reference evidence="3 4" key="2">
    <citation type="submission" date="2019-01" db="EMBL/GenBank/DDBJ databases">
        <title>The decoding of complex shrimp genome reveals the adaptation for benthos swimmer, frequently molting mechanism and breeding impact on genome.</title>
        <authorList>
            <person name="Sun Y."/>
            <person name="Gao Y."/>
            <person name="Yu Y."/>
        </authorList>
    </citation>
    <scope>NUCLEOTIDE SEQUENCE [LARGE SCALE GENOMIC DNA]</scope>
    <source>
        <tissue evidence="3">Muscle</tissue>
    </source>
</reference>
<name>A0A423TRS7_PENVA</name>
<feature type="transmembrane region" description="Helical" evidence="1">
    <location>
        <begin position="569"/>
        <end position="591"/>
    </location>
</feature>
<gene>
    <name evidence="3" type="ORF">C7M84_002113</name>
</gene>
<evidence type="ECO:0000313" key="4">
    <source>
        <dbReference type="Proteomes" id="UP000283509"/>
    </source>
</evidence>
<evidence type="ECO:0000256" key="2">
    <source>
        <dbReference type="SAM" id="SignalP"/>
    </source>
</evidence>
<keyword evidence="1" id="KW-0472">Membrane</keyword>
<keyword evidence="1" id="KW-0812">Transmembrane</keyword>
<evidence type="ECO:0000256" key="1">
    <source>
        <dbReference type="SAM" id="Phobius"/>
    </source>
</evidence>
<accession>A0A423TRS7</accession>
<evidence type="ECO:0000313" key="3">
    <source>
        <dbReference type="EMBL" id="ROT79164.1"/>
    </source>
</evidence>
<feature type="signal peptide" evidence="2">
    <location>
        <begin position="1"/>
        <end position="18"/>
    </location>
</feature>
<proteinExistence type="predicted"/>
<dbReference type="EMBL" id="QCYY01001282">
    <property type="protein sequence ID" value="ROT79164.1"/>
    <property type="molecule type" value="Genomic_DNA"/>
</dbReference>
<keyword evidence="4" id="KW-1185">Reference proteome</keyword>